<keyword evidence="2 7" id="KW-0732">Signal</keyword>
<reference evidence="9" key="1">
    <citation type="submission" date="2017-09" db="EMBL/GenBank/DDBJ databases">
        <title>Contemporary evolution of a Lepidopteran species, Heliothis virescens, in response to modern agricultural practices.</title>
        <authorList>
            <person name="Fritz M.L."/>
            <person name="Deyonke A.M."/>
            <person name="Papanicolaou A."/>
            <person name="Micinski S."/>
            <person name="Westbrook J."/>
            <person name="Gould F."/>
        </authorList>
    </citation>
    <scope>NUCLEOTIDE SEQUENCE [LARGE SCALE GENOMIC DNA]</scope>
    <source>
        <strain evidence="9">HvINT-</strain>
        <tissue evidence="9">Whole body</tissue>
    </source>
</reference>
<accession>A0A2A4IW68</accession>
<sequence>MFGTVSNMYKVVLCITISVICLQCGSRSSEIRDRELLDIQEFQNYLKLSQESDLFASTRVKGDLKLFNIGLYNEDVHLNVSQLIRKYGHLAEEHEVTTEDGYMLTLIRIRSDGPAVFLMHGLLASADDWVTAGPESGIAYLLANEGYDVWMGNARGTKHSKRHATLSIPTYQYWNFSWDEIGRYDLPIMIDYVLEQKNETQLVYIGHSQGSTAFFVMTSEIPEYNDKISLMVALSAPTAIPNMKSPFLNFLKIVTLSHPELLFALAKELGFYEFVPATSFVQNFIPNVCGREDLAQLVCSNLLFLVCGFDADQLNITNLPVIFSHTPSGAATKQLEHYSQTIISGKFRRFDYGDSQNIQLYGSTLPPEYPLEKVTAPVVIFHGENDWLVSFDDAEALRKRLINVVDVYTVPYQHFNHIDYLFAKDLKQLEFQNYLKLSQESDLFASTRVKGDLKLFNIGLYNEDVHLNVSQLIRKYGHLAEEHDVTTEDGYMLTLIRIRSDGPAVFLMHGLLASADDWVTAGPESGIAYLLANEGYDVWMGNARGTKHSKRHATLSIPTYQYWNFSWDEIGRYDLPIMIDYVLEQKNETQLVYIGHSQGSTAFFVMTSEIPEYNDKISLMVALSAPTAIPNMKSPFLNFLKIVTLSHPELLFALAKELGFYEFVPATSFVQNFIPNVCGREDLAQLVCSNLLFLVCGFDADQLNITNLPVIFSHTPSGAATKQLEHYSQTIISGKFRRFDYGDSQNIQLYGSTLPPEYPLEKVTAPVVIFHGENDWLVSFDDAEALRKRLINVVDVYTVPYQHFNHIDYLFAKDLKQLVFMKLSSVIKQFNNKH</sequence>
<evidence type="ECO:0000313" key="9">
    <source>
        <dbReference type="EMBL" id="PCG64055.1"/>
    </source>
</evidence>
<evidence type="ECO:0000256" key="2">
    <source>
        <dbReference type="ARBA" id="ARBA00022729"/>
    </source>
</evidence>
<evidence type="ECO:0000256" key="1">
    <source>
        <dbReference type="ARBA" id="ARBA00010701"/>
    </source>
</evidence>
<keyword evidence="6" id="KW-0325">Glycoprotein</keyword>
<feature type="domain" description="AB hydrolase-1" evidence="8">
    <location>
        <begin position="114"/>
        <end position="419"/>
    </location>
</feature>
<dbReference type="AlphaFoldDB" id="A0A2A4IW68"/>
<dbReference type="Pfam" id="PF00561">
    <property type="entry name" value="Abhydrolase_1"/>
    <property type="match status" value="2"/>
</dbReference>
<dbReference type="STRING" id="7102.A0A2A4IW68"/>
<organism evidence="9">
    <name type="scientific">Heliothis virescens</name>
    <name type="common">Tobacco budworm moth</name>
    <dbReference type="NCBI Taxonomy" id="7102"/>
    <lineage>
        <taxon>Eukaryota</taxon>
        <taxon>Metazoa</taxon>
        <taxon>Ecdysozoa</taxon>
        <taxon>Arthropoda</taxon>
        <taxon>Hexapoda</taxon>
        <taxon>Insecta</taxon>
        <taxon>Pterygota</taxon>
        <taxon>Neoptera</taxon>
        <taxon>Endopterygota</taxon>
        <taxon>Lepidoptera</taxon>
        <taxon>Glossata</taxon>
        <taxon>Ditrysia</taxon>
        <taxon>Noctuoidea</taxon>
        <taxon>Noctuidae</taxon>
        <taxon>Heliothinae</taxon>
        <taxon>Heliothis</taxon>
    </lineage>
</organism>
<evidence type="ECO:0000256" key="3">
    <source>
        <dbReference type="ARBA" id="ARBA00022801"/>
    </source>
</evidence>
<keyword evidence="5" id="KW-0443">Lipid metabolism</keyword>
<dbReference type="EMBL" id="NWSH01005689">
    <property type="protein sequence ID" value="PCG64055.1"/>
    <property type="molecule type" value="Genomic_DNA"/>
</dbReference>
<gene>
    <name evidence="9" type="ORF">B5V51_11346</name>
</gene>
<comment type="similarity">
    <text evidence="1">Belongs to the AB hydrolase superfamily. Lipase family.</text>
</comment>
<feature type="domain" description="AB hydrolase-1" evidence="8">
    <location>
        <begin position="503"/>
        <end position="808"/>
    </location>
</feature>
<name>A0A2A4IW68_HELVI</name>
<evidence type="ECO:0000256" key="5">
    <source>
        <dbReference type="ARBA" id="ARBA00023098"/>
    </source>
</evidence>
<keyword evidence="4" id="KW-0442">Lipid degradation</keyword>
<dbReference type="SUPFAM" id="SSF53474">
    <property type="entry name" value="alpha/beta-Hydrolases"/>
    <property type="match status" value="2"/>
</dbReference>
<feature type="signal peptide" evidence="7">
    <location>
        <begin position="1"/>
        <end position="28"/>
    </location>
</feature>
<evidence type="ECO:0000256" key="7">
    <source>
        <dbReference type="SAM" id="SignalP"/>
    </source>
</evidence>
<dbReference type="Gene3D" id="3.40.50.1820">
    <property type="entry name" value="alpha/beta hydrolase"/>
    <property type="match status" value="2"/>
</dbReference>
<evidence type="ECO:0000256" key="4">
    <source>
        <dbReference type="ARBA" id="ARBA00022963"/>
    </source>
</evidence>
<comment type="caution">
    <text evidence="9">The sequence shown here is derived from an EMBL/GenBank/DDBJ whole genome shotgun (WGS) entry which is preliminary data.</text>
</comment>
<feature type="chain" id="PRO_5012652733" description="AB hydrolase-1 domain-containing protein" evidence="7">
    <location>
        <begin position="29"/>
        <end position="834"/>
    </location>
</feature>
<evidence type="ECO:0000256" key="6">
    <source>
        <dbReference type="ARBA" id="ARBA00023180"/>
    </source>
</evidence>
<dbReference type="InterPro" id="IPR000073">
    <property type="entry name" value="AB_hydrolase_1"/>
</dbReference>
<dbReference type="GO" id="GO:0016042">
    <property type="term" value="P:lipid catabolic process"/>
    <property type="evidence" value="ECO:0007669"/>
    <property type="project" value="UniProtKB-KW"/>
</dbReference>
<keyword evidence="3" id="KW-0378">Hydrolase</keyword>
<dbReference type="GO" id="GO:0016787">
    <property type="term" value="F:hydrolase activity"/>
    <property type="evidence" value="ECO:0007669"/>
    <property type="project" value="UniProtKB-KW"/>
</dbReference>
<dbReference type="FunFam" id="3.40.50.1820:FF:000021">
    <property type="entry name" value="Lipase"/>
    <property type="match status" value="2"/>
</dbReference>
<proteinExistence type="inferred from homology"/>
<evidence type="ECO:0000259" key="8">
    <source>
        <dbReference type="Pfam" id="PF00561"/>
    </source>
</evidence>
<dbReference type="PANTHER" id="PTHR11005">
    <property type="entry name" value="LYSOSOMAL ACID LIPASE-RELATED"/>
    <property type="match status" value="1"/>
</dbReference>
<protein>
    <recommendedName>
        <fullName evidence="8">AB hydrolase-1 domain-containing protein</fullName>
    </recommendedName>
</protein>
<dbReference type="InterPro" id="IPR029058">
    <property type="entry name" value="AB_hydrolase_fold"/>
</dbReference>